<dbReference type="EMBL" id="FTMA01000004">
    <property type="protein sequence ID" value="SIQ91158.1"/>
    <property type="molecule type" value="Genomic_DNA"/>
</dbReference>
<keyword evidence="2" id="KW-1185">Reference proteome</keyword>
<proteinExistence type="predicted"/>
<dbReference type="STRING" id="228959.SAMN05421797_104146"/>
<dbReference type="AlphaFoldDB" id="A0A1N6WMC8"/>
<sequence>MKKVYILLMGSLLLTTACDRDLDQFPSNIASSDSLTDFEGVLNAAYYYQLGTVTPMAIMGEFRADNALMDEAPYTAFDVYDNELTTMEDHFLALSIQRHISQFYLPIT</sequence>
<name>A0A1N6WMC8_9FLAO</name>
<gene>
    <name evidence="1" type="ORF">SAMN05421797_104146</name>
</gene>
<evidence type="ECO:0000313" key="1">
    <source>
        <dbReference type="EMBL" id="SIQ91158.1"/>
    </source>
</evidence>
<reference evidence="2" key="1">
    <citation type="submission" date="2017-01" db="EMBL/GenBank/DDBJ databases">
        <authorList>
            <person name="Varghese N."/>
            <person name="Submissions S."/>
        </authorList>
    </citation>
    <scope>NUCLEOTIDE SEQUENCE [LARGE SCALE GENOMIC DNA]</scope>
    <source>
        <strain evidence="2">DSM 15366</strain>
    </source>
</reference>
<dbReference type="PROSITE" id="PS51257">
    <property type="entry name" value="PROKAR_LIPOPROTEIN"/>
    <property type="match status" value="1"/>
</dbReference>
<accession>A0A1N6WMC8</accession>
<organism evidence="1 2">
    <name type="scientific">Maribacter ulvicola</name>
    <dbReference type="NCBI Taxonomy" id="228959"/>
    <lineage>
        <taxon>Bacteria</taxon>
        <taxon>Pseudomonadati</taxon>
        <taxon>Bacteroidota</taxon>
        <taxon>Flavobacteriia</taxon>
        <taxon>Flavobacteriales</taxon>
        <taxon>Flavobacteriaceae</taxon>
        <taxon>Maribacter</taxon>
    </lineage>
</organism>
<dbReference type="Proteomes" id="UP000186953">
    <property type="component" value="Unassembled WGS sequence"/>
</dbReference>
<evidence type="ECO:0000313" key="2">
    <source>
        <dbReference type="Proteomes" id="UP000186953"/>
    </source>
</evidence>
<protein>
    <submittedName>
        <fullName evidence="1">Uncharacterized protein</fullName>
    </submittedName>
</protein>
<dbReference type="RefSeq" id="WP_244156226.1">
    <property type="nucleotide sequence ID" value="NZ_FTMA01000004.1"/>
</dbReference>